<dbReference type="InterPro" id="IPR020313">
    <property type="entry name" value="Double-stranded_DNA-bd"/>
</dbReference>
<organism evidence="1 2">
    <name type="scientific">Klebsiella phage vB_KpnM_Potts1</name>
    <dbReference type="NCBI Taxonomy" id="2591366"/>
    <lineage>
        <taxon>Viruses</taxon>
        <taxon>Duplodnaviria</taxon>
        <taxon>Heunggongvirae</taxon>
        <taxon>Uroviricota</taxon>
        <taxon>Caudoviricetes</taxon>
        <taxon>Marfavirus</taxon>
        <taxon>Marfavirus F48</taxon>
    </lineage>
</organism>
<accession>A0A5B9NJY6</accession>
<sequence length="92" mass="10436">MNIMAKQKKEKVEFDEAQDGETLKNLIKAASDAKLKAEGYMDEVASNRAEAKAIGVEAKLFNQLLTMYHKGTRERFATEKDEVVETYDSLFD</sequence>
<evidence type="ECO:0000313" key="2">
    <source>
        <dbReference type="Proteomes" id="UP000323544"/>
    </source>
</evidence>
<protein>
    <submittedName>
        <fullName evidence="1">Putative double-stranded DNA binding protein</fullName>
    </submittedName>
</protein>
<gene>
    <name evidence="1" type="ORF">POTTS_166</name>
</gene>
<dbReference type="Proteomes" id="UP000323544">
    <property type="component" value="Segment"/>
</dbReference>
<evidence type="ECO:0000313" key="1">
    <source>
        <dbReference type="EMBL" id="QEG12776.1"/>
    </source>
</evidence>
<dbReference type="EMBL" id="MN013081">
    <property type="protein sequence ID" value="QEG12776.1"/>
    <property type="molecule type" value="Genomic_DNA"/>
</dbReference>
<name>A0A5B9NJY6_9CAUD</name>
<reference evidence="1 2" key="1">
    <citation type="submission" date="2019-04" db="EMBL/GenBank/DDBJ databases">
        <authorList>
            <person name="Potts E."/>
            <person name="Thurgood T.L."/>
            <person name="Sharma R."/>
            <person name="Urrea L."/>
            <person name="Arens D.K."/>
            <person name="Kruger J.L."/>
            <person name="Thompson D.W."/>
            <person name="Grose J.H."/>
        </authorList>
    </citation>
    <scope>NUCLEOTIDE SEQUENCE [LARGE SCALE GENOMIC DNA]</scope>
</reference>
<proteinExistence type="predicted"/>
<dbReference type="Pfam" id="PF11126">
    <property type="entry name" value="Phage_DsbA"/>
    <property type="match status" value="1"/>
</dbReference>